<reference evidence="2 3" key="1">
    <citation type="submission" date="2019-03" db="EMBL/GenBank/DDBJ databases">
        <title>Genomic Encyclopedia of Type Strains, Phase IV (KMG-IV): sequencing the most valuable type-strain genomes for metagenomic binning, comparative biology and taxonomic classification.</title>
        <authorList>
            <person name="Goeker M."/>
        </authorList>
    </citation>
    <scope>NUCLEOTIDE SEQUENCE [LARGE SCALE GENOMIC DNA]</scope>
    <source>
        <strain evidence="2 3">DSM 100059</strain>
    </source>
</reference>
<name>A0A4R8DQ23_9BACT</name>
<accession>A0A4R8DQ23</accession>
<comment type="caution">
    <text evidence="2">The sequence shown here is derived from an EMBL/GenBank/DDBJ whole genome shotgun (WGS) entry which is preliminary data.</text>
</comment>
<dbReference type="EMBL" id="SODV01000001">
    <property type="protein sequence ID" value="TDW99865.1"/>
    <property type="molecule type" value="Genomic_DNA"/>
</dbReference>
<protein>
    <recommendedName>
        <fullName evidence="4">PepSY-like beta-lactamase-inhibitor</fullName>
    </recommendedName>
</protein>
<dbReference type="SUPFAM" id="SSF160574">
    <property type="entry name" value="BT0923-like"/>
    <property type="match status" value="1"/>
</dbReference>
<organism evidence="2 3">
    <name type="scientific">Dinghuibacter silviterrae</name>
    <dbReference type="NCBI Taxonomy" id="1539049"/>
    <lineage>
        <taxon>Bacteria</taxon>
        <taxon>Pseudomonadati</taxon>
        <taxon>Bacteroidota</taxon>
        <taxon>Chitinophagia</taxon>
        <taxon>Chitinophagales</taxon>
        <taxon>Chitinophagaceae</taxon>
        <taxon>Dinghuibacter</taxon>
    </lineage>
</organism>
<evidence type="ECO:0000313" key="2">
    <source>
        <dbReference type="EMBL" id="TDW99865.1"/>
    </source>
</evidence>
<proteinExistence type="predicted"/>
<feature type="signal peptide" evidence="1">
    <location>
        <begin position="1"/>
        <end position="26"/>
    </location>
</feature>
<dbReference type="OrthoDB" id="678457at2"/>
<evidence type="ECO:0008006" key="4">
    <source>
        <dbReference type="Google" id="ProtNLM"/>
    </source>
</evidence>
<dbReference type="AlphaFoldDB" id="A0A4R8DQ23"/>
<evidence type="ECO:0000313" key="3">
    <source>
        <dbReference type="Proteomes" id="UP000294498"/>
    </source>
</evidence>
<dbReference type="Proteomes" id="UP000294498">
    <property type="component" value="Unassembled WGS sequence"/>
</dbReference>
<gene>
    <name evidence="2" type="ORF">EDB95_0879</name>
</gene>
<keyword evidence="3" id="KW-1185">Reference proteome</keyword>
<evidence type="ECO:0000256" key="1">
    <source>
        <dbReference type="SAM" id="SignalP"/>
    </source>
</evidence>
<sequence length="159" mass="18143">MNFIIPAQKIAVSLLLSATLTTYALASEAPVRDVNEKAKKAFVRTFPNAEAINWTESKDGDTYTAYFRMYDVKTVANFDRDGQIISVIRYYGEDRLPLTVLSLLKTRYAGKNIAGVTELSKNQNEDVAYYIKLQDDAHWYTVKIIGNDMEETERLDKQQ</sequence>
<keyword evidence="1" id="KW-0732">Signal</keyword>
<feature type="chain" id="PRO_5020620703" description="PepSY-like beta-lactamase-inhibitor" evidence="1">
    <location>
        <begin position="27"/>
        <end position="159"/>
    </location>
</feature>
<dbReference type="Gene3D" id="3.10.450.360">
    <property type="match status" value="1"/>
</dbReference>
<dbReference type="RefSeq" id="WP_133990931.1">
    <property type="nucleotide sequence ID" value="NZ_SODV01000001.1"/>
</dbReference>